<accession>A0AAD7VTY6</accession>
<sequence length="313" mass="36257">MIAIRSQLPMKYGRSRFWDIYSLFTNLARMQGRQPWGALQQQSTIKAQSSNTVPLTVSMDMSLGKIENVGSDYCNALQLLKNNPPEHWSKYKSESNTSEDLKHEEQQIATVVTIQRDIHEVAAAELREIISSSVKSYLSTRKPKAMYDIVDSGPATRWDLMEPDGSFKYWGPRGRNLRIAIEVGFGENRDALRRDKDMRIRGQHVHVVILVHLKESPKMQESMYEATRRSREKGICRPIQYRSHLWFGTLTEAFIEVWRADRSQSIIDFFTEDAWAAANIPDSYVLFDGYLYLQRLLTAMGLTAQMRFVDFFR</sequence>
<proteinExistence type="predicted"/>
<evidence type="ECO:0000313" key="2">
    <source>
        <dbReference type="Proteomes" id="UP001217417"/>
    </source>
</evidence>
<comment type="caution">
    <text evidence="1">The sequence shown here is derived from an EMBL/GenBank/DDBJ whole genome shotgun (WGS) entry which is preliminary data.</text>
</comment>
<protein>
    <submittedName>
        <fullName evidence="1">Uncharacterized protein</fullName>
    </submittedName>
</protein>
<organism evidence="1 2">
    <name type="scientific">Lipomyces tetrasporus</name>
    <dbReference type="NCBI Taxonomy" id="54092"/>
    <lineage>
        <taxon>Eukaryota</taxon>
        <taxon>Fungi</taxon>
        <taxon>Dikarya</taxon>
        <taxon>Ascomycota</taxon>
        <taxon>Saccharomycotina</taxon>
        <taxon>Lipomycetes</taxon>
        <taxon>Lipomycetales</taxon>
        <taxon>Lipomycetaceae</taxon>
        <taxon>Lipomyces</taxon>
    </lineage>
</organism>
<gene>
    <name evidence="1" type="ORF">POJ06DRAFT_280598</name>
</gene>
<dbReference type="GeneID" id="80885058"/>
<dbReference type="AlphaFoldDB" id="A0AAD7VTY6"/>
<evidence type="ECO:0000313" key="1">
    <source>
        <dbReference type="EMBL" id="KAJ8101963.1"/>
    </source>
</evidence>
<reference evidence="1" key="1">
    <citation type="submission" date="2023-03" db="EMBL/GenBank/DDBJ databases">
        <title>Near-Complete genome sequence of Lipomyces tetrasporous NRRL Y-64009, an oleaginous yeast capable of growing on lignocellulosic hydrolysates.</title>
        <authorList>
            <consortium name="Lawrence Berkeley National Laboratory"/>
            <person name="Jagtap S.S."/>
            <person name="Liu J.-J."/>
            <person name="Walukiewicz H.E."/>
            <person name="Pangilinan J."/>
            <person name="Lipzen A."/>
            <person name="Ahrendt S."/>
            <person name="Koriabine M."/>
            <person name="Cobaugh K."/>
            <person name="Salamov A."/>
            <person name="Yoshinaga Y."/>
            <person name="Ng V."/>
            <person name="Daum C."/>
            <person name="Grigoriev I.V."/>
            <person name="Slininger P.J."/>
            <person name="Dien B.S."/>
            <person name="Jin Y.-S."/>
            <person name="Rao C.V."/>
        </authorList>
    </citation>
    <scope>NUCLEOTIDE SEQUENCE</scope>
    <source>
        <strain evidence="1">NRRL Y-64009</strain>
    </source>
</reference>
<dbReference type="RefSeq" id="XP_056045413.1">
    <property type="nucleotide sequence ID" value="XM_056189892.1"/>
</dbReference>
<name>A0AAD7VTY6_9ASCO</name>
<dbReference type="EMBL" id="JARPMG010000003">
    <property type="protein sequence ID" value="KAJ8101963.1"/>
    <property type="molecule type" value="Genomic_DNA"/>
</dbReference>
<keyword evidence="2" id="KW-1185">Reference proteome</keyword>
<dbReference type="Proteomes" id="UP001217417">
    <property type="component" value="Unassembled WGS sequence"/>
</dbReference>